<keyword evidence="6 10" id="KW-0812">Transmembrane</keyword>
<feature type="transmembrane region" description="Helical" evidence="10">
    <location>
        <begin position="157"/>
        <end position="182"/>
    </location>
</feature>
<evidence type="ECO:0000313" key="13">
    <source>
        <dbReference type="Proteomes" id="UP000321196"/>
    </source>
</evidence>
<dbReference type="InterPro" id="IPR000412">
    <property type="entry name" value="ABC_2_transport"/>
</dbReference>
<comment type="caution">
    <text evidence="12">The sequence shown here is derived from an EMBL/GenBank/DDBJ whole genome shotgun (WGS) entry which is preliminary data.</text>
</comment>
<dbReference type="OrthoDB" id="9789409at2"/>
<keyword evidence="7 10" id="KW-1133">Transmembrane helix</keyword>
<evidence type="ECO:0000256" key="6">
    <source>
        <dbReference type="ARBA" id="ARBA00022692"/>
    </source>
</evidence>
<comment type="subcellular location">
    <subcellularLocation>
        <location evidence="1">Cell inner membrane</location>
        <topology evidence="1">Multi-pass membrane protein</topology>
    </subcellularLocation>
    <subcellularLocation>
        <location evidence="10">Cell membrane</location>
        <topology evidence="10">Multi-pass membrane protein</topology>
    </subcellularLocation>
</comment>
<gene>
    <name evidence="12" type="ORF">FVP60_03855</name>
</gene>
<dbReference type="GO" id="GO:0140359">
    <property type="term" value="F:ABC-type transporter activity"/>
    <property type="evidence" value="ECO:0007669"/>
    <property type="project" value="InterPro"/>
</dbReference>
<evidence type="ECO:0000256" key="1">
    <source>
        <dbReference type="ARBA" id="ARBA00004429"/>
    </source>
</evidence>
<dbReference type="Proteomes" id="UP000321196">
    <property type="component" value="Unassembled WGS sequence"/>
</dbReference>
<evidence type="ECO:0000256" key="10">
    <source>
        <dbReference type="RuleBase" id="RU361157"/>
    </source>
</evidence>
<dbReference type="Pfam" id="PF01061">
    <property type="entry name" value="ABC2_membrane"/>
    <property type="match status" value="1"/>
</dbReference>
<dbReference type="GO" id="GO:0043190">
    <property type="term" value="C:ATP-binding cassette (ABC) transporter complex"/>
    <property type="evidence" value="ECO:0007669"/>
    <property type="project" value="InterPro"/>
</dbReference>
<feature type="transmembrane region" description="Helical" evidence="10">
    <location>
        <begin position="121"/>
        <end position="150"/>
    </location>
</feature>
<feature type="domain" description="ABC transmembrane type-2" evidence="11">
    <location>
        <begin position="47"/>
        <end position="284"/>
    </location>
</feature>
<comment type="similarity">
    <text evidence="2 10">Belongs to the ABC-2 integral membrane protein family.</text>
</comment>
<dbReference type="EMBL" id="VRSW01000001">
    <property type="protein sequence ID" value="TXK06111.1"/>
    <property type="molecule type" value="Genomic_DNA"/>
</dbReference>
<feature type="transmembrane region" description="Helical" evidence="10">
    <location>
        <begin position="50"/>
        <end position="70"/>
    </location>
</feature>
<keyword evidence="9" id="KW-0046">Antibiotic resistance</keyword>
<name>A0A5C8HSX1_9MICO</name>
<dbReference type="PRINTS" id="PR00164">
    <property type="entry name" value="ABC2TRNSPORT"/>
</dbReference>
<feature type="transmembrane region" description="Helical" evidence="10">
    <location>
        <begin position="261"/>
        <end position="281"/>
    </location>
</feature>
<dbReference type="GO" id="GO:0015920">
    <property type="term" value="P:lipopolysaccharide transport"/>
    <property type="evidence" value="ECO:0007669"/>
    <property type="project" value="TreeGrafter"/>
</dbReference>
<accession>A0A5C8HSX1</accession>
<dbReference type="PANTHER" id="PTHR30413:SF8">
    <property type="entry name" value="TRANSPORT PERMEASE PROTEIN"/>
    <property type="match status" value="1"/>
</dbReference>
<dbReference type="AlphaFoldDB" id="A0A5C8HSX1"/>
<dbReference type="GO" id="GO:0046677">
    <property type="term" value="P:response to antibiotic"/>
    <property type="evidence" value="ECO:0007669"/>
    <property type="project" value="UniProtKB-KW"/>
</dbReference>
<evidence type="ECO:0000256" key="8">
    <source>
        <dbReference type="ARBA" id="ARBA00023136"/>
    </source>
</evidence>
<evidence type="ECO:0000256" key="3">
    <source>
        <dbReference type="ARBA" id="ARBA00022448"/>
    </source>
</evidence>
<evidence type="ECO:0000256" key="2">
    <source>
        <dbReference type="ARBA" id="ARBA00007783"/>
    </source>
</evidence>
<evidence type="ECO:0000256" key="9">
    <source>
        <dbReference type="ARBA" id="ARBA00023251"/>
    </source>
</evidence>
<dbReference type="PANTHER" id="PTHR30413">
    <property type="entry name" value="INNER MEMBRANE TRANSPORT PERMEASE"/>
    <property type="match status" value="1"/>
</dbReference>
<feature type="transmembrane region" description="Helical" evidence="10">
    <location>
        <begin position="82"/>
        <end position="101"/>
    </location>
</feature>
<proteinExistence type="inferred from homology"/>
<dbReference type="InterPro" id="IPR013525">
    <property type="entry name" value="ABC2_TM"/>
</dbReference>
<keyword evidence="5" id="KW-0997">Cell inner membrane</keyword>
<reference evidence="12 13" key="1">
    <citation type="submission" date="2019-08" db="EMBL/GenBank/DDBJ databases">
        <authorList>
            <person name="Dong K."/>
        </authorList>
    </citation>
    <scope>NUCLEOTIDE SEQUENCE [LARGE SCALE GENOMIC DNA]</scope>
    <source>
        <strain evidence="12 13">M4-8</strain>
    </source>
</reference>
<dbReference type="RefSeq" id="WP_147824920.1">
    <property type="nucleotide sequence ID" value="NZ_BAAARG010000001.1"/>
</dbReference>
<dbReference type="PROSITE" id="PS51012">
    <property type="entry name" value="ABC_TM2"/>
    <property type="match status" value="1"/>
</dbReference>
<keyword evidence="3 10" id="KW-0813">Transport</keyword>
<evidence type="ECO:0000256" key="5">
    <source>
        <dbReference type="ARBA" id="ARBA00022519"/>
    </source>
</evidence>
<organism evidence="12 13">
    <name type="scientific">Microbacterium mitrae</name>
    <dbReference type="NCBI Taxonomy" id="664640"/>
    <lineage>
        <taxon>Bacteria</taxon>
        <taxon>Bacillati</taxon>
        <taxon>Actinomycetota</taxon>
        <taxon>Actinomycetes</taxon>
        <taxon>Micrococcales</taxon>
        <taxon>Microbacteriaceae</taxon>
        <taxon>Microbacterium</taxon>
    </lineage>
</organism>
<evidence type="ECO:0000259" key="11">
    <source>
        <dbReference type="PROSITE" id="PS51012"/>
    </source>
</evidence>
<keyword evidence="4 10" id="KW-1003">Cell membrane</keyword>
<evidence type="ECO:0000256" key="7">
    <source>
        <dbReference type="ARBA" id="ARBA00022989"/>
    </source>
</evidence>
<dbReference type="InterPro" id="IPR047817">
    <property type="entry name" value="ABC2_TM_bact-type"/>
</dbReference>
<sequence>MPDATVSDTKLVSPGGQSGLFDVFRRRYLLSLIIKKEVGLRYRGSAFGWLWSYVKPLIQFLVFFFALGVFMGMNRAIEFYPIYLLAGITVTTFFNEAFMNGTRSLIDNAALIKKIYFPRQMFPIASTLVALVNTIPQIIVVAIIAIFFGWTPSFLHIAAIVAGLIIIIMLATGLGMLFGAINVTFRDAQSFVEIITMISVWASPVMYKWTMVASEVPNWLFQLYLLNPITVAVELFHYGLWIPLGPETAGVADTTIPELGMHALIAFIIAIVVLICGELVFRRLEGRFAQDL</sequence>
<evidence type="ECO:0000256" key="4">
    <source>
        <dbReference type="ARBA" id="ARBA00022475"/>
    </source>
</evidence>
<evidence type="ECO:0000313" key="12">
    <source>
        <dbReference type="EMBL" id="TXK06111.1"/>
    </source>
</evidence>
<feature type="transmembrane region" description="Helical" evidence="10">
    <location>
        <begin position="188"/>
        <end position="207"/>
    </location>
</feature>
<keyword evidence="13" id="KW-1185">Reference proteome</keyword>
<keyword evidence="8 10" id="KW-0472">Membrane</keyword>
<protein>
    <recommendedName>
        <fullName evidence="10">Transport permease protein</fullName>
    </recommendedName>
</protein>